<protein>
    <submittedName>
        <fullName evidence="2">Uncharacterized protein</fullName>
    </submittedName>
</protein>
<evidence type="ECO:0000313" key="2">
    <source>
        <dbReference type="EMBL" id="KAJ1103049.1"/>
    </source>
</evidence>
<organism evidence="2 3">
    <name type="scientific">Pleurodeles waltl</name>
    <name type="common">Iberian ribbed newt</name>
    <dbReference type="NCBI Taxonomy" id="8319"/>
    <lineage>
        <taxon>Eukaryota</taxon>
        <taxon>Metazoa</taxon>
        <taxon>Chordata</taxon>
        <taxon>Craniata</taxon>
        <taxon>Vertebrata</taxon>
        <taxon>Euteleostomi</taxon>
        <taxon>Amphibia</taxon>
        <taxon>Batrachia</taxon>
        <taxon>Caudata</taxon>
        <taxon>Salamandroidea</taxon>
        <taxon>Salamandridae</taxon>
        <taxon>Pleurodelinae</taxon>
        <taxon>Pleurodeles</taxon>
    </lineage>
</organism>
<accession>A0AAV7MIQ6</accession>
<comment type="caution">
    <text evidence="2">The sequence shown here is derived from an EMBL/GenBank/DDBJ whole genome shotgun (WGS) entry which is preliminary data.</text>
</comment>
<dbReference type="Proteomes" id="UP001066276">
    <property type="component" value="Chromosome 9"/>
</dbReference>
<evidence type="ECO:0000313" key="3">
    <source>
        <dbReference type="Proteomes" id="UP001066276"/>
    </source>
</evidence>
<proteinExistence type="predicted"/>
<dbReference type="AlphaFoldDB" id="A0AAV7MIQ6"/>
<name>A0AAV7MIQ6_PLEWA</name>
<keyword evidence="3" id="KW-1185">Reference proteome</keyword>
<gene>
    <name evidence="2" type="ORF">NDU88_000477</name>
</gene>
<dbReference type="EMBL" id="JANPWB010000013">
    <property type="protein sequence ID" value="KAJ1103049.1"/>
    <property type="molecule type" value="Genomic_DNA"/>
</dbReference>
<evidence type="ECO:0000256" key="1">
    <source>
        <dbReference type="SAM" id="MobiDB-lite"/>
    </source>
</evidence>
<reference evidence="2" key="1">
    <citation type="journal article" date="2022" name="bioRxiv">
        <title>Sequencing and chromosome-scale assembly of the giantPleurodeles waltlgenome.</title>
        <authorList>
            <person name="Brown T."/>
            <person name="Elewa A."/>
            <person name="Iarovenko S."/>
            <person name="Subramanian E."/>
            <person name="Araus A.J."/>
            <person name="Petzold A."/>
            <person name="Susuki M."/>
            <person name="Suzuki K.-i.T."/>
            <person name="Hayashi T."/>
            <person name="Toyoda A."/>
            <person name="Oliveira C."/>
            <person name="Osipova E."/>
            <person name="Leigh N.D."/>
            <person name="Simon A."/>
            <person name="Yun M.H."/>
        </authorList>
    </citation>
    <scope>NUCLEOTIDE SEQUENCE</scope>
    <source>
        <strain evidence="2">20211129_DDA</strain>
        <tissue evidence="2">Liver</tissue>
    </source>
</reference>
<feature type="region of interest" description="Disordered" evidence="1">
    <location>
        <begin position="45"/>
        <end position="69"/>
    </location>
</feature>
<sequence length="69" mass="7370">MEYTRLPVCRHLHCSRLLVWGAYPPQYGKDSANRLQASLTAADSVGDTLGSGAPPECAREPTDGTPGAR</sequence>